<evidence type="ECO:0000313" key="2">
    <source>
        <dbReference type="EnsemblMetazoa" id="CapteP40539"/>
    </source>
</evidence>
<dbReference type="PANTHER" id="PTHR47510">
    <property type="entry name" value="REVERSE TRANSCRIPTASE DOMAIN-CONTAINING PROTEIN"/>
    <property type="match status" value="1"/>
</dbReference>
<organism evidence="1">
    <name type="scientific">Capitella teleta</name>
    <name type="common">Polychaete worm</name>
    <dbReference type="NCBI Taxonomy" id="283909"/>
    <lineage>
        <taxon>Eukaryota</taxon>
        <taxon>Metazoa</taxon>
        <taxon>Spiralia</taxon>
        <taxon>Lophotrochozoa</taxon>
        <taxon>Annelida</taxon>
        <taxon>Polychaeta</taxon>
        <taxon>Sedentaria</taxon>
        <taxon>Scolecida</taxon>
        <taxon>Capitellidae</taxon>
        <taxon>Capitella</taxon>
    </lineage>
</organism>
<dbReference type="EnsemblMetazoa" id="CapteT40539">
    <property type="protein sequence ID" value="CapteP40539"/>
    <property type="gene ID" value="CapteG40539"/>
</dbReference>
<accession>R7UP62</accession>
<keyword evidence="3" id="KW-1185">Reference proteome</keyword>
<reference evidence="3" key="1">
    <citation type="submission" date="2012-12" db="EMBL/GenBank/DDBJ databases">
        <authorList>
            <person name="Hellsten U."/>
            <person name="Grimwood J."/>
            <person name="Chapman J.A."/>
            <person name="Shapiro H."/>
            <person name="Aerts A."/>
            <person name="Otillar R.P."/>
            <person name="Terry A.Y."/>
            <person name="Boore J.L."/>
            <person name="Simakov O."/>
            <person name="Marletaz F."/>
            <person name="Cho S.-J."/>
            <person name="Edsinger-Gonzales E."/>
            <person name="Havlak P."/>
            <person name="Kuo D.-H."/>
            <person name="Larsson T."/>
            <person name="Lv J."/>
            <person name="Arendt D."/>
            <person name="Savage R."/>
            <person name="Osoegawa K."/>
            <person name="de Jong P."/>
            <person name="Lindberg D.R."/>
            <person name="Seaver E.C."/>
            <person name="Weisblat D.A."/>
            <person name="Putnam N.H."/>
            <person name="Grigoriev I.V."/>
            <person name="Rokhsar D.S."/>
        </authorList>
    </citation>
    <scope>NUCLEOTIDE SEQUENCE</scope>
    <source>
        <strain evidence="3">I ESC-2004</strain>
    </source>
</reference>
<evidence type="ECO:0008006" key="4">
    <source>
        <dbReference type="Google" id="ProtNLM"/>
    </source>
</evidence>
<evidence type="ECO:0000313" key="1">
    <source>
        <dbReference type="EMBL" id="ELU05727.1"/>
    </source>
</evidence>
<dbReference type="HOGENOM" id="CLU_118269_2_0_1"/>
<protein>
    <recommendedName>
        <fullName evidence="4">Reverse transcriptase domain-containing protein</fullName>
    </recommendedName>
</protein>
<dbReference type="OrthoDB" id="445826at2759"/>
<dbReference type="EMBL" id="AMQN01023274">
    <property type="status" value="NOT_ANNOTATED_CDS"/>
    <property type="molecule type" value="Genomic_DNA"/>
</dbReference>
<name>R7UP62_CAPTE</name>
<sequence length="108" mass="12386">VTINKIKLALNKLKTTASAGQDKLKPNIIKLISDEISLPLTHIINLIFEHNKVPDEFKFANITPIYKAGNSMEVQNYRPISVLPAFSKLMERLLHDRIYVFLQQNEII</sequence>
<reference evidence="2" key="3">
    <citation type="submission" date="2015-06" db="UniProtKB">
        <authorList>
            <consortium name="EnsemblMetazoa"/>
        </authorList>
    </citation>
    <scope>IDENTIFICATION</scope>
</reference>
<reference evidence="1 3" key="2">
    <citation type="journal article" date="2013" name="Nature">
        <title>Insights into bilaterian evolution from three spiralian genomes.</title>
        <authorList>
            <person name="Simakov O."/>
            <person name="Marletaz F."/>
            <person name="Cho S.J."/>
            <person name="Edsinger-Gonzales E."/>
            <person name="Havlak P."/>
            <person name="Hellsten U."/>
            <person name="Kuo D.H."/>
            <person name="Larsson T."/>
            <person name="Lv J."/>
            <person name="Arendt D."/>
            <person name="Savage R."/>
            <person name="Osoegawa K."/>
            <person name="de Jong P."/>
            <person name="Grimwood J."/>
            <person name="Chapman J.A."/>
            <person name="Shapiro H."/>
            <person name="Aerts A."/>
            <person name="Otillar R.P."/>
            <person name="Terry A.Y."/>
            <person name="Boore J.L."/>
            <person name="Grigoriev I.V."/>
            <person name="Lindberg D.R."/>
            <person name="Seaver E.C."/>
            <person name="Weisblat D.A."/>
            <person name="Putnam N.H."/>
            <person name="Rokhsar D.S."/>
        </authorList>
    </citation>
    <scope>NUCLEOTIDE SEQUENCE</scope>
    <source>
        <strain evidence="1 3">I ESC-2004</strain>
    </source>
</reference>
<feature type="non-terminal residue" evidence="1">
    <location>
        <position position="108"/>
    </location>
</feature>
<gene>
    <name evidence="1" type="ORF">CAPTEDRAFT_40539</name>
</gene>
<dbReference type="Proteomes" id="UP000014760">
    <property type="component" value="Unassembled WGS sequence"/>
</dbReference>
<dbReference type="OMA" id="WFVANIS"/>
<proteinExistence type="predicted"/>
<dbReference type="AlphaFoldDB" id="R7UP62"/>
<dbReference type="EMBL" id="KB301288">
    <property type="protein sequence ID" value="ELU05727.1"/>
    <property type="molecule type" value="Genomic_DNA"/>
</dbReference>
<feature type="non-terminal residue" evidence="1">
    <location>
        <position position="1"/>
    </location>
</feature>
<dbReference type="PANTHER" id="PTHR47510:SF3">
    <property type="entry name" value="ENDO_EXONUCLEASE_PHOSPHATASE DOMAIN-CONTAINING PROTEIN"/>
    <property type="match status" value="1"/>
</dbReference>
<evidence type="ECO:0000313" key="3">
    <source>
        <dbReference type="Proteomes" id="UP000014760"/>
    </source>
</evidence>